<reference evidence="2 3" key="1">
    <citation type="submission" date="2015-07" db="EMBL/GenBank/DDBJ databases">
        <title>The genome of Melipona quadrifasciata.</title>
        <authorList>
            <person name="Pan H."/>
            <person name="Kapheim K."/>
        </authorList>
    </citation>
    <scope>NUCLEOTIDE SEQUENCE [LARGE SCALE GENOMIC DNA]</scope>
    <source>
        <strain evidence="2">0111107301</strain>
        <tissue evidence="2">Whole body</tissue>
    </source>
</reference>
<evidence type="ECO:0000313" key="2">
    <source>
        <dbReference type="EMBL" id="KOX80811.1"/>
    </source>
</evidence>
<keyword evidence="1" id="KW-0812">Transmembrane</keyword>
<sequence>MKETFHRLVLHSFDIRNNNDSSQHETLFDLQHRIKSPKLCTNSQSIDIYFRVLERNFRVVSLATPLSFFAVARVEKERGGGGGVEKQGKKGMLGVLFSSTLSNVPLVLSPDVGDNSDEKKRGASPPGCLDAITLDLMWITAYIVGLCFIAIFVDVLVILSTGILLWKTDWMDE</sequence>
<dbReference type="Proteomes" id="UP000053105">
    <property type="component" value="Unassembled WGS sequence"/>
</dbReference>
<dbReference type="AlphaFoldDB" id="A0A0N0BKM8"/>
<accession>A0A0N0BKM8</accession>
<feature type="transmembrane region" description="Helical" evidence="1">
    <location>
        <begin position="139"/>
        <end position="166"/>
    </location>
</feature>
<evidence type="ECO:0000256" key="1">
    <source>
        <dbReference type="SAM" id="Phobius"/>
    </source>
</evidence>
<keyword evidence="3" id="KW-1185">Reference proteome</keyword>
<gene>
    <name evidence="2" type="ORF">WN51_03873</name>
</gene>
<proteinExistence type="predicted"/>
<evidence type="ECO:0000313" key="3">
    <source>
        <dbReference type="Proteomes" id="UP000053105"/>
    </source>
</evidence>
<protein>
    <recommendedName>
        <fullName evidence="4">Transmembrane protein</fullName>
    </recommendedName>
</protein>
<evidence type="ECO:0008006" key="4">
    <source>
        <dbReference type="Google" id="ProtNLM"/>
    </source>
</evidence>
<name>A0A0N0BKM8_9HYME</name>
<dbReference type="EMBL" id="KQ435697">
    <property type="protein sequence ID" value="KOX80811.1"/>
    <property type="molecule type" value="Genomic_DNA"/>
</dbReference>
<keyword evidence="1" id="KW-1133">Transmembrane helix</keyword>
<dbReference type="OrthoDB" id="5982705at2759"/>
<organism evidence="2 3">
    <name type="scientific">Melipona quadrifasciata</name>
    <dbReference type="NCBI Taxonomy" id="166423"/>
    <lineage>
        <taxon>Eukaryota</taxon>
        <taxon>Metazoa</taxon>
        <taxon>Ecdysozoa</taxon>
        <taxon>Arthropoda</taxon>
        <taxon>Hexapoda</taxon>
        <taxon>Insecta</taxon>
        <taxon>Pterygota</taxon>
        <taxon>Neoptera</taxon>
        <taxon>Endopterygota</taxon>
        <taxon>Hymenoptera</taxon>
        <taxon>Apocrita</taxon>
        <taxon>Aculeata</taxon>
        <taxon>Apoidea</taxon>
        <taxon>Anthophila</taxon>
        <taxon>Apidae</taxon>
        <taxon>Melipona</taxon>
    </lineage>
</organism>
<keyword evidence="1" id="KW-0472">Membrane</keyword>